<organism evidence="10 11">
    <name type="scientific">Mycena pura</name>
    <dbReference type="NCBI Taxonomy" id="153505"/>
    <lineage>
        <taxon>Eukaryota</taxon>
        <taxon>Fungi</taxon>
        <taxon>Dikarya</taxon>
        <taxon>Basidiomycota</taxon>
        <taxon>Agaricomycotina</taxon>
        <taxon>Agaricomycetes</taxon>
        <taxon>Agaricomycetidae</taxon>
        <taxon>Agaricales</taxon>
        <taxon>Marasmiineae</taxon>
        <taxon>Mycenaceae</taxon>
        <taxon>Mycena</taxon>
    </lineage>
</organism>
<evidence type="ECO:0000256" key="1">
    <source>
        <dbReference type="ARBA" id="ARBA00004141"/>
    </source>
</evidence>
<comment type="pathway">
    <text evidence="2">Secondary metabolite biosynthesis.</text>
</comment>
<evidence type="ECO:0000313" key="11">
    <source>
        <dbReference type="Proteomes" id="UP001219525"/>
    </source>
</evidence>
<comment type="caution">
    <text evidence="10">The sequence shown here is derived from an EMBL/GenBank/DDBJ whole genome shotgun (WGS) entry which is preliminary data.</text>
</comment>
<evidence type="ECO:0000256" key="8">
    <source>
        <dbReference type="SAM" id="Phobius"/>
    </source>
</evidence>
<dbReference type="PANTHER" id="PTHR31595">
    <property type="entry name" value="LONG-CHAIN-ALCOHOL O-FATTY-ACYLTRANSFERASE 3-RELATED"/>
    <property type="match status" value="1"/>
</dbReference>
<evidence type="ECO:0000256" key="2">
    <source>
        <dbReference type="ARBA" id="ARBA00005179"/>
    </source>
</evidence>
<evidence type="ECO:0000256" key="3">
    <source>
        <dbReference type="ARBA" id="ARBA00007282"/>
    </source>
</evidence>
<sequence>MDAHLPSSTLASCFMFFRLCYESFDLSHRAPLTFSTFFTVFLPPVVLYYVTNVLAIVGPRTFVHRLALLPVTLFVTFRTIMSLNIASGFFPSEPGKLAHLNQTLVLAMFTVITRTLFRTFASQIPQRRDANTLTFKQILLEAADLTFNLRGIGWNFSASMKVPRYTRSLAPRSAFLRQTAQSLVAHLVVFDILHYICQLLSPGPVGSTASFSIFDMTIPNPLTRQLHVLVMSSLGGLCIYGAIQFGHDACSLIGVGLCHQSPSEWPPIFKFPWLSTSLADFWAVRWHQIFRQEFIAIGVKPLSLIAGRVGAVLGAFLLSGILHYVCLWGTGNGADARVILYFAIMGVGVLLEEMWRRLSSRRVGGWVGWVWTAVWVVGFGPLMIDPLCQSGVMGSVFIPHNVRPAVLLHRLIIKRR</sequence>
<name>A0AAD6YR56_9AGAR</name>
<keyword evidence="11" id="KW-1185">Reference proteome</keyword>
<comment type="subcellular location">
    <subcellularLocation>
        <location evidence="1">Membrane</location>
        <topology evidence="1">Multi-pass membrane protein</topology>
    </subcellularLocation>
</comment>
<dbReference type="PANTHER" id="PTHR31595:SF57">
    <property type="entry name" value="OS04G0481900 PROTEIN"/>
    <property type="match status" value="1"/>
</dbReference>
<evidence type="ECO:0000256" key="4">
    <source>
        <dbReference type="ARBA" id="ARBA00022679"/>
    </source>
</evidence>
<keyword evidence="5 8" id="KW-0812">Transmembrane</keyword>
<dbReference type="InterPro" id="IPR044851">
    <property type="entry name" value="Wax_synthase"/>
</dbReference>
<keyword evidence="4 10" id="KW-0808">Transferase</keyword>
<evidence type="ECO:0000259" key="9">
    <source>
        <dbReference type="Pfam" id="PF13813"/>
    </source>
</evidence>
<accession>A0AAD6YR56</accession>
<feature type="transmembrane region" description="Helical" evidence="8">
    <location>
        <begin position="309"/>
        <end position="330"/>
    </location>
</feature>
<reference evidence="10" key="1">
    <citation type="submission" date="2023-03" db="EMBL/GenBank/DDBJ databases">
        <title>Massive genome expansion in bonnet fungi (Mycena s.s.) driven by repeated elements and novel gene families across ecological guilds.</title>
        <authorList>
            <consortium name="Lawrence Berkeley National Laboratory"/>
            <person name="Harder C.B."/>
            <person name="Miyauchi S."/>
            <person name="Viragh M."/>
            <person name="Kuo A."/>
            <person name="Thoen E."/>
            <person name="Andreopoulos B."/>
            <person name="Lu D."/>
            <person name="Skrede I."/>
            <person name="Drula E."/>
            <person name="Henrissat B."/>
            <person name="Morin E."/>
            <person name="Kohler A."/>
            <person name="Barry K."/>
            <person name="LaButti K."/>
            <person name="Morin E."/>
            <person name="Salamov A."/>
            <person name="Lipzen A."/>
            <person name="Mereny Z."/>
            <person name="Hegedus B."/>
            <person name="Baldrian P."/>
            <person name="Stursova M."/>
            <person name="Weitz H."/>
            <person name="Taylor A."/>
            <person name="Grigoriev I.V."/>
            <person name="Nagy L.G."/>
            <person name="Martin F."/>
            <person name="Kauserud H."/>
        </authorList>
    </citation>
    <scope>NUCLEOTIDE SEQUENCE</scope>
    <source>
        <strain evidence="10">9144</strain>
    </source>
</reference>
<dbReference type="InterPro" id="IPR032805">
    <property type="entry name" value="Wax_synthase_dom"/>
</dbReference>
<dbReference type="GO" id="GO:0008374">
    <property type="term" value="F:O-acyltransferase activity"/>
    <property type="evidence" value="ECO:0007669"/>
    <property type="project" value="InterPro"/>
</dbReference>
<feature type="transmembrane region" description="Helical" evidence="8">
    <location>
        <begin position="363"/>
        <end position="384"/>
    </location>
</feature>
<evidence type="ECO:0000256" key="7">
    <source>
        <dbReference type="ARBA" id="ARBA00023136"/>
    </source>
</evidence>
<proteinExistence type="inferred from homology"/>
<dbReference type="GO" id="GO:0006629">
    <property type="term" value="P:lipid metabolic process"/>
    <property type="evidence" value="ECO:0007669"/>
    <property type="project" value="InterPro"/>
</dbReference>
<evidence type="ECO:0000256" key="5">
    <source>
        <dbReference type="ARBA" id="ARBA00022692"/>
    </source>
</evidence>
<protein>
    <submittedName>
        <fullName evidence="10">Membrane bound O-acyl transferase family-domain-containing protein</fullName>
    </submittedName>
</protein>
<feature type="domain" description="Wax synthase" evidence="9">
    <location>
        <begin position="265"/>
        <end position="342"/>
    </location>
</feature>
<keyword evidence="6 8" id="KW-1133">Transmembrane helix</keyword>
<comment type="similarity">
    <text evidence="3">Belongs to the wax synthase family.</text>
</comment>
<feature type="transmembrane region" description="Helical" evidence="8">
    <location>
        <begin position="336"/>
        <end position="351"/>
    </location>
</feature>
<dbReference type="EMBL" id="JARJCW010000003">
    <property type="protein sequence ID" value="KAJ7227074.1"/>
    <property type="molecule type" value="Genomic_DNA"/>
</dbReference>
<feature type="transmembrane region" description="Helical" evidence="8">
    <location>
        <begin position="32"/>
        <end position="54"/>
    </location>
</feature>
<dbReference type="GO" id="GO:0016020">
    <property type="term" value="C:membrane"/>
    <property type="evidence" value="ECO:0007669"/>
    <property type="project" value="UniProtKB-SubCell"/>
</dbReference>
<feature type="transmembrane region" description="Helical" evidence="8">
    <location>
        <begin position="98"/>
        <end position="117"/>
    </location>
</feature>
<keyword evidence="7 8" id="KW-0472">Membrane</keyword>
<evidence type="ECO:0000313" key="10">
    <source>
        <dbReference type="EMBL" id="KAJ7227074.1"/>
    </source>
</evidence>
<gene>
    <name evidence="10" type="ORF">GGX14DRAFT_418076</name>
</gene>
<dbReference type="Pfam" id="PF13813">
    <property type="entry name" value="MBOAT_2"/>
    <property type="match status" value="1"/>
</dbReference>
<evidence type="ECO:0000256" key="6">
    <source>
        <dbReference type="ARBA" id="ARBA00022989"/>
    </source>
</evidence>
<dbReference type="Proteomes" id="UP001219525">
    <property type="component" value="Unassembled WGS sequence"/>
</dbReference>
<dbReference type="AlphaFoldDB" id="A0AAD6YR56"/>
<feature type="transmembrane region" description="Helical" evidence="8">
    <location>
        <begin position="66"/>
        <end position="86"/>
    </location>
</feature>